<evidence type="ECO:0000256" key="4">
    <source>
        <dbReference type="ARBA" id="ARBA00022553"/>
    </source>
</evidence>
<dbReference type="InterPro" id="IPR001031">
    <property type="entry name" value="Thioesterase"/>
</dbReference>
<keyword evidence="3" id="KW-0596">Phosphopantetheine</keyword>
<dbReference type="InterPro" id="IPR025110">
    <property type="entry name" value="AMP-bd_C"/>
</dbReference>
<dbReference type="Gene3D" id="3.40.50.980">
    <property type="match status" value="2"/>
</dbReference>
<dbReference type="RefSeq" id="WP_068999593.1">
    <property type="nucleotide sequence ID" value="NZ_MDTQ01000001.1"/>
</dbReference>
<dbReference type="SMART" id="SM00823">
    <property type="entry name" value="PKS_PP"/>
    <property type="match status" value="1"/>
</dbReference>
<dbReference type="InterPro" id="IPR020806">
    <property type="entry name" value="PKS_PP-bd"/>
</dbReference>
<dbReference type="Gene3D" id="2.30.38.10">
    <property type="entry name" value="Luciferase, Domain 3"/>
    <property type="match status" value="1"/>
</dbReference>
<dbReference type="InterPro" id="IPR029058">
    <property type="entry name" value="AB_hydrolase_fold"/>
</dbReference>
<dbReference type="Pfam" id="PF00501">
    <property type="entry name" value="AMP-binding"/>
    <property type="match status" value="1"/>
</dbReference>
<accession>A0A1E2VC91</accession>
<dbReference type="InterPro" id="IPR045851">
    <property type="entry name" value="AMP-bd_C_sf"/>
</dbReference>
<organism evidence="6 7">
    <name type="scientific">Terasakiispira papahanaumokuakeensis</name>
    <dbReference type="NCBI Taxonomy" id="197479"/>
    <lineage>
        <taxon>Bacteria</taxon>
        <taxon>Pseudomonadati</taxon>
        <taxon>Pseudomonadota</taxon>
        <taxon>Gammaproteobacteria</taxon>
        <taxon>Oceanospirillales</taxon>
        <taxon>Terasakiispira</taxon>
    </lineage>
</organism>
<keyword evidence="7" id="KW-1185">Reference proteome</keyword>
<dbReference type="EMBL" id="MDTQ01000001">
    <property type="protein sequence ID" value="ODC04609.1"/>
    <property type="molecule type" value="Genomic_DNA"/>
</dbReference>
<dbReference type="SUPFAM" id="SSF56801">
    <property type="entry name" value="Acetyl-CoA synthetase-like"/>
    <property type="match status" value="1"/>
</dbReference>
<comment type="caution">
    <text evidence="6">The sequence shown here is derived from an EMBL/GenBank/DDBJ whole genome shotgun (WGS) entry which is preliminary data.</text>
</comment>
<dbReference type="OrthoDB" id="9757559at2"/>
<dbReference type="Pfam" id="PF13193">
    <property type="entry name" value="AMP-binding_C"/>
    <property type="match status" value="1"/>
</dbReference>
<dbReference type="Pfam" id="PF00668">
    <property type="entry name" value="Condensation"/>
    <property type="match status" value="1"/>
</dbReference>
<dbReference type="PROSITE" id="PS00455">
    <property type="entry name" value="AMP_BINDING"/>
    <property type="match status" value="1"/>
</dbReference>
<dbReference type="InterPro" id="IPR000873">
    <property type="entry name" value="AMP-dep_synth/lig_dom"/>
</dbReference>
<dbReference type="FunFam" id="3.40.50.12780:FF:000012">
    <property type="entry name" value="Non-ribosomal peptide synthetase"/>
    <property type="match status" value="1"/>
</dbReference>
<evidence type="ECO:0000256" key="2">
    <source>
        <dbReference type="ARBA" id="ARBA00006432"/>
    </source>
</evidence>
<dbReference type="PROSITE" id="PS00012">
    <property type="entry name" value="PHOSPHOPANTETHEINE"/>
    <property type="match status" value="1"/>
</dbReference>
<evidence type="ECO:0000256" key="3">
    <source>
        <dbReference type="ARBA" id="ARBA00022450"/>
    </source>
</evidence>
<name>A0A1E2VC91_9GAMM</name>
<dbReference type="PANTHER" id="PTHR45527">
    <property type="entry name" value="NONRIBOSOMAL PEPTIDE SYNTHETASE"/>
    <property type="match status" value="1"/>
</dbReference>
<dbReference type="InterPro" id="IPR023213">
    <property type="entry name" value="CAT-like_dom_sf"/>
</dbReference>
<dbReference type="Pfam" id="PF00550">
    <property type="entry name" value="PP-binding"/>
    <property type="match status" value="1"/>
</dbReference>
<dbReference type="FunFam" id="1.10.1200.10:FF:000005">
    <property type="entry name" value="Nonribosomal peptide synthetase 1"/>
    <property type="match status" value="1"/>
</dbReference>
<dbReference type="GO" id="GO:0044550">
    <property type="term" value="P:secondary metabolite biosynthetic process"/>
    <property type="evidence" value="ECO:0007669"/>
    <property type="project" value="UniProtKB-ARBA"/>
</dbReference>
<gene>
    <name evidence="6" type="ORF">BFW38_14815</name>
</gene>
<sequence length="1331" mass="148895">MTELKHYQAPSPRMVPPPTSTFPLSTAQRGQWLAQKLHGENTAFNVAEYLDIQGPLNTSNFLLAIQQLIKEADCTRSRIIEESEQTAQFILPDDEGDVSILDVSNKENPHAAACQWMHEDMRRPLNKPNEALWCSALIKIAHDHYYWYQRCHHAALDGFSGNLIAQRLSEIYNSLEEGREIEANPFGSIADILRFEADYKTSKRYIRDRNYWLENLAHLPDPVSLSQRIEPSGLTALNDSLHLSQALAEQLASISQSYGASQPQALIALVAAYFYRMTGAEDLVFAMPVTARISRQHRQIPGMMANAVPIRLSMSTTMTLGDLIQQVSQVVLKALRHQQYRYEDLKRDFGLISSGQQIASLGINIEPFDYNLTFGRCTTTLHNLSNAPIEDLTAFIFDRHDHNGLKVTFDANPDRYTAEELKNHLAQFERMAKDAIAHPDRPISQASLLSPDTRHKMLSVWNDTQWPIPNLSVVDLFDAQVMRTPEAIAVADKAHSLSYIELNRQANAWAHRLRREGVGPHDLVAIALNRNIDMLVALLATLKAGAAYLPLDPDFPADRIRHILEDAQPKLVISTHHIDTQDIHAQHDAPTLWIDQPDFDIHNREYHNHPPQVPITEGHSAYVIYTSGSTGRPKGVEIPHKALTNFLYAMQIELKLTASDRFLAVTTISFDISVLELFLPLTVGASVLIVERNVVRSPEQLTAFAVKHQATIMQATPSLWQALLPDYQAQWHNIQPLVGGEALQGQLAEHMAKLGHPVINLFGPTETTIWSTIMPLEKPADLQHPPIGRPILNTQVYVLDKAMQLVPIGVSGDLYIAGEGLAVGYYKRPELTGERFLPNPFDPGSRLYITGDQARWREDGVLEYLGRDDHQVKIRGFRIETGDIEARLLACREIQQAVVVAQPTDRGDKQLVAYIVPVDDTLKSQEIREELVLSLPDYMVPNYYVMLDALPLTPNGKINRKALPKPAWRTLNAYTAPRNALEETLATLWSTILGVTKVGIHDNFFEIGGDSINATMMINQVKQTLSLDIPLGILFKSPTIADISDHFDTRQHYDPLAHILSIRTEGSEPPLFCIHPALGLSLGYANLLRYLPSNIPLYGLQADGLHHAARLPTSIEEMADDYITRIRSIQPQGPYRLLGWSFGGLVAHAIAEKLQASGAVVDCLCMLDSYPYQLGVQAPTDEAEVIAAALAFLGYDLSTLEDLPQDKQALAQFLWQDYDDSSMTVIKEIQKQKANIIEHIEQVIHNNLAIANHFLPGKVDANLLFFVAEGSMNGAMGNILEHEAEAWESRISGSMEVHHIHCHHQAMLDPEPLNHIGPIIGEYLSRISQSE</sequence>
<dbReference type="Gene3D" id="3.30.559.30">
    <property type="entry name" value="Nonribosomal peptide synthetase, condensation domain"/>
    <property type="match status" value="1"/>
</dbReference>
<evidence type="ECO:0000259" key="5">
    <source>
        <dbReference type="PROSITE" id="PS50075"/>
    </source>
</evidence>
<dbReference type="Proteomes" id="UP000094291">
    <property type="component" value="Unassembled WGS sequence"/>
</dbReference>
<feature type="domain" description="Carrier" evidence="5">
    <location>
        <begin position="976"/>
        <end position="1051"/>
    </location>
</feature>
<reference evidence="6 7" key="1">
    <citation type="submission" date="2016-08" db="EMBL/GenBank/DDBJ databases">
        <authorList>
            <person name="Seilhamer J.J."/>
        </authorList>
    </citation>
    <scope>NUCLEOTIDE SEQUENCE [LARGE SCALE GENOMIC DNA]</scope>
    <source>
        <strain evidence="6 7">PH27A</strain>
    </source>
</reference>
<dbReference type="PROSITE" id="PS50075">
    <property type="entry name" value="CARRIER"/>
    <property type="match status" value="1"/>
</dbReference>
<dbReference type="GO" id="GO:0003824">
    <property type="term" value="F:catalytic activity"/>
    <property type="evidence" value="ECO:0007669"/>
    <property type="project" value="InterPro"/>
</dbReference>
<dbReference type="GO" id="GO:0031177">
    <property type="term" value="F:phosphopantetheine binding"/>
    <property type="evidence" value="ECO:0007669"/>
    <property type="project" value="InterPro"/>
</dbReference>
<dbReference type="CDD" id="cd05930">
    <property type="entry name" value="A_NRPS"/>
    <property type="match status" value="1"/>
</dbReference>
<dbReference type="Gene3D" id="3.30.559.10">
    <property type="entry name" value="Chloramphenicol acetyltransferase-like domain"/>
    <property type="match status" value="1"/>
</dbReference>
<dbReference type="FunFam" id="3.30.300.30:FF:000010">
    <property type="entry name" value="Enterobactin synthetase component F"/>
    <property type="match status" value="1"/>
</dbReference>
<dbReference type="InterPro" id="IPR020845">
    <property type="entry name" value="AMP-binding_CS"/>
</dbReference>
<dbReference type="GO" id="GO:0005737">
    <property type="term" value="C:cytoplasm"/>
    <property type="evidence" value="ECO:0007669"/>
    <property type="project" value="TreeGrafter"/>
</dbReference>
<dbReference type="InterPro" id="IPR036736">
    <property type="entry name" value="ACP-like_sf"/>
</dbReference>
<dbReference type="FunFam" id="3.40.50.980:FF:000001">
    <property type="entry name" value="Non-ribosomal peptide synthetase"/>
    <property type="match status" value="1"/>
</dbReference>
<dbReference type="SUPFAM" id="SSF52777">
    <property type="entry name" value="CoA-dependent acyltransferases"/>
    <property type="match status" value="2"/>
</dbReference>
<dbReference type="Pfam" id="PF00975">
    <property type="entry name" value="Thioesterase"/>
    <property type="match status" value="1"/>
</dbReference>
<dbReference type="GO" id="GO:0043041">
    <property type="term" value="P:amino acid activation for nonribosomal peptide biosynthetic process"/>
    <property type="evidence" value="ECO:0007669"/>
    <property type="project" value="TreeGrafter"/>
</dbReference>
<dbReference type="FunFam" id="2.30.38.10:FF:000001">
    <property type="entry name" value="Non-ribosomal peptide synthetase PvdI"/>
    <property type="match status" value="1"/>
</dbReference>
<dbReference type="PANTHER" id="PTHR45527:SF1">
    <property type="entry name" value="FATTY ACID SYNTHASE"/>
    <property type="match status" value="1"/>
</dbReference>
<dbReference type="InterPro" id="IPR010071">
    <property type="entry name" value="AA_adenyl_dom"/>
</dbReference>
<dbReference type="Gene3D" id="3.30.300.30">
    <property type="match status" value="1"/>
</dbReference>
<proteinExistence type="inferred from homology"/>
<dbReference type="Gene3D" id="3.40.50.1820">
    <property type="entry name" value="alpha/beta hydrolase"/>
    <property type="match status" value="1"/>
</dbReference>
<comment type="similarity">
    <text evidence="2">Belongs to the ATP-dependent AMP-binding enzyme family.</text>
</comment>
<dbReference type="STRING" id="197479.BFW38_14815"/>
<evidence type="ECO:0000313" key="6">
    <source>
        <dbReference type="EMBL" id="ODC04609.1"/>
    </source>
</evidence>
<evidence type="ECO:0000256" key="1">
    <source>
        <dbReference type="ARBA" id="ARBA00001957"/>
    </source>
</evidence>
<comment type="cofactor">
    <cofactor evidence="1">
        <name>pantetheine 4'-phosphate</name>
        <dbReference type="ChEBI" id="CHEBI:47942"/>
    </cofactor>
</comment>
<dbReference type="InterPro" id="IPR009081">
    <property type="entry name" value="PP-bd_ACP"/>
</dbReference>
<dbReference type="InterPro" id="IPR001242">
    <property type="entry name" value="Condensation_dom"/>
</dbReference>
<dbReference type="InterPro" id="IPR006162">
    <property type="entry name" value="Ppantetheine_attach_site"/>
</dbReference>
<keyword evidence="4" id="KW-0597">Phosphoprotein</keyword>
<dbReference type="NCBIfam" id="TIGR01733">
    <property type="entry name" value="AA-adenyl-dom"/>
    <property type="match status" value="1"/>
</dbReference>
<dbReference type="SUPFAM" id="SSF47336">
    <property type="entry name" value="ACP-like"/>
    <property type="match status" value="1"/>
</dbReference>
<evidence type="ECO:0000313" key="7">
    <source>
        <dbReference type="Proteomes" id="UP000094291"/>
    </source>
</evidence>
<dbReference type="SUPFAM" id="SSF53474">
    <property type="entry name" value="alpha/beta-Hydrolases"/>
    <property type="match status" value="1"/>
</dbReference>
<protein>
    <recommendedName>
        <fullName evidence="5">Carrier domain-containing protein</fullName>
    </recommendedName>
</protein>